<gene>
    <name evidence="2" type="ORF">H1191_10945</name>
</gene>
<dbReference type="EMBL" id="JACEIQ010000010">
    <property type="protein sequence ID" value="MBA4494823.1"/>
    <property type="molecule type" value="Genomic_DNA"/>
</dbReference>
<sequence length="28" mass="3418">MEELSKLLYCTPRNTKLIINKLVRNQWI</sequence>
<proteinExistence type="predicted"/>
<keyword evidence="3" id="KW-1185">Reference proteome</keyword>
<dbReference type="Pfam" id="PF12793">
    <property type="entry name" value="SgrR_N"/>
    <property type="match status" value="1"/>
</dbReference>
<name>A0A7W2A9E2_9BACL</name>
<evidence type="ECO:0000259" key="1">
    <source>
        <dbReference type="Pfam" id="PF12793"/>
    </source>
</evidence>
<reference evidence="2 3" key="1">
    <citation type="submission" date="2020-07" db="EMBL/GenBank/DDBJ databases">
        <authorList>
            <person name="Feng H."/>
        </authorList>
    </citation>
    <scope>NUCLEOTIDE SEQUENCE [LARGE SCALE GENOMIC DNA]</scope>
    <source>
        <strain evidence="3">s-10</strain>
    </source>
</reference>
<evidence type="ECO:0000313" key="2">
    <source>
        <dbReference type="EMBL" id="MBA4494823.1"/>
    </source>
</evidence>
<evidence type="ECO:0000313" key="3">
    <source>
        <dbReference type="Proteomes" id="UP000535491"/>
    </source>
</evidence>
<organism evidence="2 3">
    <name type="scientific">Paenactinomyces guangxiensis</name>
    <dbReference type="NCBI Taxonomy" id="1490290"/>
    <lineage>
        <taxon>Bacteria</taxon>
        <taxon>Bacillati</taxon>
        <taxon>Bacillota</taxon>
        <taxon>Bacilli</taxon>
        <taxon>Bacillales</taxon>
        <taxon>Thermoactinomycetaceae</taxon>
        <taxon>Paenactinomyces</taxon>
    </lineage>
</organism>
<protein>
    <submittedName>
        <fullName evidence="2">SgrR family transcriptional regulator</fullName>
    </submittedName>
</protein>
<accession>A0A7W2A9E2</accession>
<comment type="caution">
    <text evidence="2">The sequence shown here is derived from an EMBL/GenBank/DDBJ whole genome shotgun (WGS) entry which is preliminary data.</text>
</comment>
<dbReference type="Proteomes" id="UP000535491">
    <property type="component" value="Unassembled WGS sequence"/>
</dbReference>
<dbReference type="InterPro" id="IPR025370">
    <property type="entry name" value="SgrR_HTH_N"/>
</dbReference>
<feature type="domain" description="Transcriptional regulator SgrR N-terminal HTH" evidence="1">
    <location>
        <begin position="2"/>
        <end position="28"/>
    </location>
</feature>
<dbReference type="AlphaFoldDB" id="A0A7W2A9E2"/>